<dbReference type="Pfam" id="PF05002">
    <property type="entry name" value="SGS"/>
    <property type="match status" value="1"/>
</dbReference>
<name>A0A084FZB9_PSEDA</name>
<dbReference type="InterPro" id="IPR011990">
    <property type="entry name" value="TPR-like_helical_dom_sf"/>
</dbReference>
<feature type="compositionally biased region" description="Basic and acidic residues" evidence="7">
    <location>
        <begin position="1013"/>
        <end position="1025"/>
    </location>
</feature>
<dbReference type="GeneID" id="27727377"/>
<dbReference type="SUPFAM" id="SSF48452">
    <property type="entry name" value="TPR-like"/>
    <property type="match status" value="1"/>
</dbReference>
<feature type="compositionally biased region" description="Acidic residues" evidence="7">
    <location>
        <begin position="952"/>
        <end position="961"/>
    </location>
</feature>
<accession>A0A084FZB9</accession>
<keyword evidence="6" id="KW-0408">Iron</keyword>
<dbReference type="PROSITE" id="PS51203">
    <property type="entry name" value="CS"/>
    <property type="match status" value="1"/>
</dbReference>
<keyword evidence="5" id="KW-0560">Oxidoreductase</keyword>
<evidence type="ECO:0000256" key="2">
    <source>
        <dbReference type="ARBA" id="ARBA00008509"/>
    </source>
</evidence>
<evidence type="ECO:0000313" key="10">
    <source>
        <dbReference type="EMBL" id="KEZ40431.1"/>
    </source>
</evidence>
<evidence type="ECO:0000256" key="1">
    <source>
        <dbReference type="ARBA" id="ARBA00001954"/>
    </source>
</evidence>
<comment type="similarity">
    <text evidence="2">Belongs to the SGT1 family.</text>
</comment>
<organism evidence="10 11">
    <name type="scientific">Pseudallescheria apiosperma</name>
    <name type="common">Scedosporium apiospermum</name>
    <dbReference type="NCBI Taxonomy" id="563466"/>
    <lineage>
        <taxon>Eukaryota</taxon>
        <taxon>Fungi</taxon>
        <taxon>Dikarya</taxon>
        <taxon>Ascomycota</taxon>
        <taxon>Pezizomycotina</taxon>
        <taxon>Sordariomycetes</taxon>
        <taxon>Hypocreomycetidae</taxon>
        <taxon>Microascales</taxon>
        <taxon>Microascaceae</taxon>
        <taxon>Scedosporium</taxon>
    </lineage>
</organism>
<dbReference type="OrthoDB" id="406634at2759"/>
<feature type="region of interest" description="Disordered" evidence="7">
    <location>
        <begin position="722"/>
        <end position="762"/>
    </location>
</feature>
<dbReference type="RefSeq" id="XP_016640230.1">
    <property type="nucleotide sequence ID" value="XM_016789967.1"/>
</dbReference>
<dbReference type="SUPFAM" id="SSF51197">
    <property type="entry name" value="Clavaminate synthase-like"/>
    <property type="match status" value="1"/>
</dbReference>
<comment type="caution">
    <text evidence="10">The sequence shown here is derived from an EMBL/GenBank/DDBJ whole genome shotgun (WGS) entry which is preliminary data.</text>
</comment>
<dbReference type="Gene3D" id="2.60.40.790">
    <property type="match status" value="1"/>
</dbReference>
<proteinExistence type="inferred from homology"/>
<dbReference type="GO" id="GO:0016491">
    <property type="term" value="F:oxidoreductase activity"/>
    <property type="evidence" value="ECO:0007669"/>
    <property type="project" value="UniProtKB-KW"/>
</dbReference>
<feature type="domain" description="CS" evidence="9">
    <location>
        <begin position="789"/>
        <end position="878"/>
    </location>
</feature>
<dbReference type="Gene3D" id="1.25.40.10">
    <property type="entry name" value="Tetratricopeptide repeat domain"/>
    <property type="match status" value="1"/>
</dbReference>
<dbReference type="VEuPathDB" id="FungiDB:SAPIO_CDS8305"/>
<evidence type="ECO:0000256" key="5">
    <source>
        <dbReference type="ARBA" id="ARBA00023002"/>
    </source>
</evidence>
<dbReference type="InterPro" id="IPR003819">
    <property type="entry name" value="TauD/TfdA-like"/>
</dbReference>
<gene>
    <name evidence="10" type="ORF">SAPIO_CDS8305</name>
</gene>
<keyword evidence="4" id="KW-0479">Metal-binding</keyword>
<evidence type="ECO:0000313" key="11">
    <source>
        <dbReference type="Proteomes" id="UP000028545"/>
    </source>
</evidence>
<dbReference type="HOGENOM" id="CLU_295276_0_0_1"/>
<dbReference type="EMBL" id="JOWA01000121">
    <property type="protein sequence ID" value="KEZ40431.1"/>
    <property type="molecule type" value="Genomic_DNA"/>
</dbReference>
<comment type="cofactor">
    <cofactor evidence="1">
        <name>Fe(2+)</name>
        <dbReference type="ChEBI" id="CHEBI:29033"/>
    </cofactor>
</comment>
<feature type="region of interest" description="Disordered" evidence="7">
    <location>
        <begin position="881"/>
        <end position="969"/>
    </location>
</feature>
<dbReference type="InterPro" id="IPR008978">
    <property type="entry name" value="HSP20-like_chaperone"/>
</dbReference>
<dbReference type="InterPro" id="IPR042098">
    <property type="entry name" value="TauD-like_sf"/>
</dbReference>
<dbReference type="Proteomes" id="UP000028545">
    <property type="component" value="Unassembled WGS sequence"/>
</dbReference>
<evidence type="ECO:0000256" key="4">
    <source>
        <dbReference type="ARBA" id="ARBA00022723"/>
    </source>
</evidence>
<evidence type="ECO:0000256" key="6">
    <source>
        <dbReference type="ARBA" id="ARBA00023004"/>
    </source>
</evidence>
<evidence type="ECO:0000256" key="3">
    <source>
        <dbReference type="ARBA" id="ARBA00008654"/>
    </source>
</evidence>
<dbReference type="SUPFAM" id="SSF49764">
    <property type="entry name" value="HSP20-like chaperones"/>
    <property type="match status" value="1"/>
</dbReference>
<dbReference type="PANTHER" id="PTHR45862">
    <property type="entry name" value="PROTEIN SGT1 HOMOLOG"/>
    <property type="match status" value="1"/>
</dbReference>
<protein>
    <submittedName>
        <fullName evidence="10">Uncharacterized protein</fullName>
    </submittedName>
</protein>
<dbReference type="GO" id="GO:0051087">
    <property type="term" value="F:protein-folding chaperone binding"/>
    <property type="evidence" value="ECO:0007669"/>
    <property type="project" value="InterPro"/>
</dbReference>
<comment type="similarity">
    <text evidence="3">Belongs to the gamma-BBH/TMLD family.</text>
</comment>
<feature type="compositionally biased region" description="Pro residues" evidence="7">
    <location>
        <begin position="928"/>
        <end position="937"/>
    </location>
</feature>
<dbReference type="Gene3D" id="3.60.130.10">
    <property type="entry name" value="Clavaminate synthase-like"/>
    <property type="match status" value="1"/>
</dbReference>
<dbReference type="AlphaFoldDB" id="A0A084FZB9"/>
<reference evidence="10 11" key="1">
    <citation type="journal article" date="2014" name="Genome Announc.">
        <title>Draft genome sequence of the pathogenic fungus Scedosporium apiospermum.</title>
        <authorList>
            <person name="Vandeputte P."/>
            <person name="Ghamrawi S."/>
            <person name="Rechenmann M."/>
            <person name="Iltis A."/>
            <person name="Giraud S."/>
            <person name="Fleury M."/>
            <person name="Thornton C."/>
            <person name="Delhaes L."/>
            <person name="Meyer W."/>
            <person name="Papon N."/>
            <person name="Bouchara J.P."/>
        </authorList>
    </citation>
    <scope>NUCLEOTIDE SEQUENCE [LARGE SCALE GENOMIC DNA]</scope>
    <source>
        <strain evidence="10 11">IHEM 14462</strain>
    </source>
</reference>
<dbReference type="Pfam" id="PF02668">
    <property type="entry name" value="TauD"/>
    <property type="match status" value="1"/>
</dbReference>
<dbReference type="CDD" id="cd00250">
    <property type="entry name" value="CAS_like"/>
    <property type="match status" value="1"/>
</dbReference>
<feature type="domain" description="SGS" evidence="8">
    <location>
        <begin position="936"/>
        <end position="1025"/>
    </location>
</feature>
<dbReference type="InterPro" id="IPR007699">
    <property type="entry name" value="SGS_dom"/>
</dbReference>
<dbReference type="CDD" id="cd06466">
    <property type="entry name" value="p23_CS_SGT1_like"/>
    <property type="match status" value="1"/>
</dbReference>
<sequence length="1025" mass="113148">MILSTARVLPRVLARSALRSSAPTRAIPVAAIALTRSPARFLSISSPLRTPPTSAAAASASPARTTTQHADAPAWLHDKVSTASLWLRDSCRCEICVSPSSGQKSFATPDIPQDIRPRSVRVSPDFELVVEWENDIPDAAVQGHVSVYSPEYLESLKFRKELGPGEANDFNVVDRTVAYKPWNKELISQHLRWIDYNDWINSEDAMWQGLFDLEAFGLLFIKNVPKEETSVSEIGLRIANLQETLYGRTWNVVSKPDAENVAYTNSYLGLHEDMLYVQQPPRIQLLHCLENSCEGGESIFSDGNNAALTMINDPAQAKSVDVLSNYLVRYHYQKHPFSYRHARPVFNIQTDDKGNSELANIWWSPPFQAPNPPYGRDIDNVEYRTWHAAMQTFEGLLNAESNVYEYKMSPGECVLFDNRRVLHGRKAFNTGSGYRWLRGTYVADEDFRAKMRSAEESRVEAYKKEKGLQGAASKLKNADELMAGYGSLLSWLRTPKKELPQEALEGKLENIIPTSHIAGEQSKNHLHLLQIEENDRLETMSAVTLGQAGLDAVEKRDWTTAIQKLTLAIESSPSPKWLIARSTALNAIGDFENALTDAELAYHIAADRGNRALMTDAQFRRGVALLRQDKYADADACWALTIGMTKGGNLSDGDEFLKRVDEDGNYNVTVEEVEEDLKEGFAPKPAPGSMTMEALKGKDSVASKLWHRCTAMRIRCLKDMAKTPEDHPGRKITISRVPPRPAGPARLQVAGSSSTEAKKDAEASLAKEAAAAKTDNSAGAVTPAHVSKPAPLRVDAYETDTHQTVSIFVKKVDPASFKIEWPQPSLITLKFNHGDTSEVLTLKLAGDAMPDQTTFRVISMKIELRIKKVTPGKWTVPMIQESSNDAAEPSAPIKTDAAGPSVSDEDNNTPSATTTQAPPEPAKSTPAAPKPSGPPAYPSSSKTGPKNWDTILQDDEDEDAEEGNKDPDFWFKQLYANATPEQKRAMMKSFTESNGTALSTDWADVSKGPVETRPPEGVEAKKWGE</sequence>
<keyword evidence="11" id="KW-1185">Reference proteome</keyword>
<evidence type="ECO:0000256" key="7">
    <source>
        <dbReference type="SAM" id="MobiDB-lite"/>
    </source>
</evidence>
<dbReference type="InterPro" id="IPR007052">
    <property type="entry name" value="CS_dom"/>
</dbReference>
<dbReference type="KEGG" id="sapo:SAPIO_CDS8305"/>
<dbReference type="PROSITE" id="PS51048">
    <property type="entry name" value="SGS"/>
    <property type="match status" value="1"/>
</dbReference>
<evidence type="ECO:0000259" key="8">
    <source>
        <dbReference type="PROSITE" id="PS51048"/>
    </source>
</evidence>
<dbReference type="GO" id="GO:0046872">
    <property type="term" value="F:metal ion binding"/>
    <property type="evidence" value="ECO:0007669"/>
    <property type="project" value="UniProtKB-KW"/>
</dbReference>
<dbReference type="InterPro" id="IPR044563">
    <property type="entry name" value="Sgt1-like"/>
</dbReference>
<dbReference type="Gene3D" id="3.30.2020.30">
    <property type="match status" value="1"/>
</dbReference>
<feature type="region of interest" description="Disordered" evidence="7">
    <location>
        <begin position="996"/>
        <end position="1025"/>
    </location>
</feature>
<dbReference type="InterPro" id="IPR038492">
    <property type="entry name" value="GBBH-like_N_sf"/>
</dbReference>
<evidence type="ECO:0000259" key="9">
    <source>
        <dbReference type="PROSITE" id="PS51203"/>
    </source>
</evidence>